<dbReference type="GO" id="GO:0003677">
    <property type="term" value="F:DNA binding"/>
    <property type="evidence" value="ECO:0007669"/>
    <property type="project" value="UniProtKB-KW"/>
</dbReference>
<dbReference type="Pfam" id="PF01381">
    <property type="entry name" value="HTH_3"/>
    <property type="match status" value="1"/>
</dbReference>
<dbReference type="PANTHER" id="PTHR46558">
    <property type="entry name" value="TRACRIPTIONAL REGULATORY PROTEIN-RELATED-RELATED"/>
    <property type="match status" value="1"/>
</dbReference>
<dbReference type="AlphaFoldDB" id="A0A1Z2XSZ0"/>
<evidence type="ECO:0000313" key="5">
    <source>
        <dbReference type="Proteomes" id="UP000196710"/>
    </source>
</evidence>
<evidence type="ECO:0000256" key="1">
    <source>
        <dbReference type="ARBA" id="ARBA00023125"/>
    </source>
</evidence>
<dbReference type="InterPro" id="IPR001387">
    <property type="entry name" value="Cro/C1-type_HTH"/>
</dbReference>
<dbReference type="Proteomes" id="UP000596035">
    <property type="component" value="Chromosome"/>
</dbReference>
<reference evidence="3" key="1">
    <citation type="journal article" date="2017" name="Genome Announc.">
        <title>High-Quality Whole-Genome Sequences of the Oligo-Mouse-Microbiota Bacterial Community.</title>
        <authorList>
            <person name="Garzetti D."/>
            <person name="Brugiroux S."/>
            <person name="Bunk B."/>
            <person name="Pukall R."/>
            <person name="McCoy K.D."/>
            <person name="Macpherson A.J."/>
            <person name="Stecher B."/>
        </authorList>
    </citation>
    <scope>NUCLEOTIDE SEQUENCE</scope>
    <source>
        <strain evidence="3">KB18</strain>
    </source>
</reference>
<dbReference type="PROSITE" id="PS50943">
    <property type="entry name" value="HTH_CROC1"/>
    <property type="match status" value="1"/>
</dbReference>
<evidence type="ECO:0000313" key="3">
    <source>
        <dbReference type="EMBL" id="ASB41519.1"/>
    </source>
</evidence>
<gene>
    <name evidence="3" type="ORF">ADH66_13175</name>
    <name evidence="4" type="ORF">I5Q82_03510</name>
</gene>
<dbReference type="Gene3D" id="1.10.260.40">
    <property type="entry name" value="lambda repressor-like DNA-binding domains"/>
    <property type="match status" value="1"/>
</dbReference>
<evidence type="ECO:0000259" key="2">
    <source>
        <dbReference type="PROSITE" id="PS50943"/>
    </source>
</evidence>
<reference evidence="4 6" key="3">
    <citation type="submission" date="2020-11" db="EMBL/GenBank/DDBJ databases">
        <title>Closed and high quality bacterial genomes of the OMM12 community.</title>
        <authorList>
            <person name="Marbouty M."/>
            <person name="Lamy-Besnier Q."/>
            <person name="Debarbieux L."/>
            <person name="Koszul R."/>
        </authorList>
    </citation>
    <scope>NUCLEOTIDE SEQUENCE [LARGE SCALE GENOMIC DNA]</scope>
    <source>
        <strain evidence="4 6">KB18</strain>
    </source>
</reference>
<dbReference type="SMART" id="SM00530">
    <property type="entry name" value="HTH_XRE"/>
    <property type="match status" value="1"/>
</dbReference>
<dbReference type="Proteomes" id="UP000196710">
    <property type="component" value="Chromosome"/>
</dbReference>
<name>A0A1Z2XSZ0_9FIRM</name>
<feature type="domain" description="HTH cro/C1-type" evidence="2">
    <location>
        <begin position="11"/>
        <end position="65"/>
    </location>
</feature>
<keyword evidence="1" id="KW-0238">DNA-binding</keyword>
<dbReference type="EMBL" id="CP065321">
    <property type="protein sequence ID" value="QQR30778.1"/>
    <property type="molecule type" value="Genomic_DNA"/>
</dbReference>
<dbReference type="RefSeq" id="WP_066539805.1">
    <property type="nucleotide sequence ID" value="NZ_CAPVCI010000009.1"/>
</dbReference>
<protein>
    <submittedName>
        <fullName evidence="3 4">Transcriptional regulator</fullName>
    </submittedName>
</protein>
<reference evidence="5" key="2">
    <citation type="submission" date="2017-05" db="EMBL/GenBank/DDBJ databases">
        <title>Improved OligoMM genomes.</title>
        <authorList>
            <person name="Garzetti D."/>
        </authorList>
    </citation>
    <scope>NUCLEOTIDE SEQUENCE [LARGE SCALE GENOMIC DNA]</scope>
    <source>
        <strain evidence="5">KB18</strain>
    </source>
</reference>
<dbReference type="KEGG" id="amur:ADH66_13175"/>
<dbReference type="CDD" id="cd00093">
    <property type="entry name" value="HTH_XRE"/>
    <property type="match status" value="1"/>
</dbReference>
<organism evidence="4 6">
    <name type="scientific">Acutalibacter muris</name>
    <dbReference type="NCBI Taxonomy" id="1796620"/>
    <lineage>
        <taxon>Bacteria</taxon>
        <taxon>Bacillati</taxon>
        <taxon>Bacillota</taxon>
        <taxon>Clostridia</taxon>
        <taxon>Eubacteriales</taxon>
        <taxon>Acutalibacteraceae</taxon>
        <taxon>Acutalibacter</taxon>
    </lineage>
</organism>
<sequence>MLDSVKTGRKITDLRKSRGLTQEELAGRLNISPQAVSKWENGRAMPELSLLVELAEALGSTIDAIIFPEAACPAANANFEQILLPYAPIADFSGRTWPRSMAYPALLQAVKLFMGLEEHRDSMGRQINDDTEYVLQSAFTSICFGYSWGAEDALESGLSTLGLRGEVHRGGDYGEEDFIRLAVENILSGYPVLILPREYSDMILATGFSHRGKVMKGLSFLDGDDEKNSVMSFGQLKSFSEWYVKKPDLLLIKPGTKPVSLSEKCREALKNGLALLQNERSVSGEPLVGYGLVIYDNWRRELQKESNQDMAAIECLSPHIFIHYEGKLRIKQFLELCMRLIDGLDSRPITAAVSKYEEIAGMCEKFLGDLKAPETAGEAKEKRKVLMAILQRSKELEIDALREISSVI</sequence>
<proteinExistence type="predicted"/>
<dbReference type="SUPFAM" id="SSF47413">
    <property type="entry name" value="lambda repressor-like DNA-binding domains"/>
    <property type="match status" value="1"/>
</dbReference>
<dbReference type="InterPro" id="IPR010982">
    <property type="entry name" value="Lambda_DNA-bd_dom_sf"/>
</dbReference>
<accession>A0A1Z2XSZ0</accession>
<keyword evidence="5" id="KW-1185">Reference proteome</keyword>
<dbReference type="EMBL" id="CP021422">
    <property type="protein sequence ID" value="ASB41519.1"/>
    <property type="molecule type" value="Genomic_DNA"/>
</dbReference>
<evidence type="ECO:0000313" key="4">
    <source>
        <dbReference type="EMBL" id="QQR30778.1"/>
    </source>
</evidence>
<dbReference type="PANTHER" id="PTHR46558:SF4">
    <property type="entry name" value="DNA-BIDING PHAGE PROTEIN"/>
    <property type="match status" value="1"/>
</dbReference>
<evidence type="ECO:0000313" key="6">
    <source>
        <dbReference type="Proteomes" id="UP000596035"/>
    </source>
</evidence>